<evidence type="ECO:0000256" key="2">
    <source>
        <dbReference type="ARBA" id="ARBA00022801"/>
    </source>
</evidence>
<dbReference type="InterPro" id="IPR019826">
    <property type="entry name" value="Carboxylesterase_B_AS"/>
</dbReference>
<proteinExistence type="inferred from homology"/>
<dbReference type="AlphaFoldDB" id="A0A0C3HX06"/>
<evidence type="ECO:0000313" key="6">
    <source>
        <dbReference type="Proteomes" id="UP000054321"/>
    </source>
</evidence>
<keyword evidence="6" id="KW-1185">Reference proteome</keyword>
<evidence type="ECO:0000256" key="1">
    <source>
        <dbReference type="ARBA" id="ARBA00005964"/>
    </source>
</evidence>
<dbReference type="EMBL" id="KN832870">
    <property type="protein sequence ID" value="KIN06752.1"/>
    <property type="molecule type" value="Genomic_DNA"/>
</dbReference>
<protein>
    <recommendedName>
        <fullName evidence="3">Carboxylic ester hydrolase</fullName>
        <ecNumber evidence="3">3.1.1.-</ecNumber>
    </recommendedName>
</protein>
<gene>
    <name evidence="5" type="ORF">OIDMADRAFT_109087</name>
</gene>
<dbReference type="SUPFAM" id="SSF53474">
    <property type="entry name" value="alpha/beta-Hydrolases"/>
    <property type="match status" value="1"/>
</dbReference>
<organism evidence="5 6">
    <name type="scientific">Oidiodendron maius (strain Zn)</name>
    <dbReference type="NCBI Taxonomy" id="913774"/>
    <lineage>
        <taxon>Eukaryota</taxon>
        <taxon>Fungi</taxon>
        <taxon>Dikarya</taxon>
        <taxon>Ascomycota</taxon>
        <taxon>Pezizomycotina</taxon>
        <taxon>Leotiomycetes</taxon>
        <taxon>Leotiomycetes incertae sedis</taxon>
        <taxon>Myxotrichaceae</taxon>
        <taxon>Oidiodendron</taxon>
    </lineage>
</organism>
<evidence type="ECO:0000256" key="3">
    <source>
        <dbReference type="RuleBase" id="RU361235"/>
    </source>
</evidence>
<feature type="domain" description="Carboxylesterase type B" evidence="4">
    <location>
        <begin position="33"/>
        <end position="528"/>
    </location>
</feature>
<dbReference type="PANTHER" id="PTHR43918">
    <property type="entry name" value="ACETYLCHOLINESTERASE"/>
    <property type="match status" value="1"/>
</dbReference>
<dbReference type="InterPro" id="IPR050654">
    <property type="entry name" value="AChE-related_enzymes"/>
</dbReference>
<keyword evidence="2 3" id="KW-0378">Hydrolase</keyword>
<dbReference type="HOGENOM" id="CLU_006586_10_7_1"/>
<evidence type="ECO:0000259" key="4">
    <source>
        <dbReference type="Pfam" id="PF00135"/>
    </source>
</evidence>
<dbReference type="GO" id="GO:0052689">
    <property type="term" value="F:carboxylic ester hydrolase activity"/>
    <property type="evidence" value="ECO:0007669"/>
    <property type="project" value="TreeGrafter"/>
</dbReference>
<dbReference type="Pfam" id="PF00135">
    <property type="entry name" value="COesterase"/>
    <property type="match status" value="1"/>
</dbReference>
<reference evidence="6" key="2">
    <citation type="submission" date="2015-01" db="EMBL/GenBank/DDBJ databases">
        <title>Evolutionary Origins and Diversification of the Mycorrhizal Mutualists.</title>
        <authorList>
            <consortium name="DOE Joint Genome Institute"/>
            <consortium name="Mycorrhizal Genomics Consortium"/>
            <person name="Kohler A."/>
            <person name="Kuo A."/>
            <person name="Nagy L.G."/>
            <person name="Floudas D."/>
            <person name="Copeland A."/>
            <person name="Barry K.W."/>
            <person name="Cichocki N."/>
            <person name="Veneault-Fourrey C."/>
            <person name="LaButti K."/>
            <person name="Lindquist E.A."/>
            <person name="Lipzen A."/>
            <person name="Lundell T."/>
            <person name="Morin E."/>
            <person name="Murat C."/>
            <person name="Riley R."/>
            <person name="Ohm R."/>
            <person name="Sun H."/>
            <person name="Tunlid A."/>
            <person name="Henrissat B."/>
            <person name="Grigoriev I.V."/>
            <person name="Hibbett D.S."/>
            <person name="Martin F."/>
        </authorList>
    </citation>
    <scope>NUCLEOTIDE SEQUENCE [LARGE SCALE GENOMIC DNA]</scope>
    <source>
        <strain evidence="6">Zn</strain>
    </source>
</reference>
<dbReference type="InterPro" id="IPR029058">
    <property type="entry name" value="AB_hydrolase_fold"/>
</dbReference>
<dbReference type="ESTHER" id="9pezi-a0a0c3hx06">
    <property type="family name" value="Fungal_carboxylesterase_lipase"/>
</dbReference>
<keyword evidence="3" id="KW-0732">Signal</keyword>
<reference evidence="5 6" key="1">
    <citation type="submission" date="2014-04" db="EMBL/GenBank/DDBJ databases">
        <authorList>
            <consortium name="DOE Joint Genome Institute"/>
            <person name="Kuo A."/>
            <person name="Martino E."/>
            <person name="Perotto S."/>
            <person name="Kohler A."/>
            <person name="Nagy L.G."/>
            <person name="Floudas D."/>
            <person name="Copeland A."/>
            <person name="Barry K.W."/>
            <person name="Cichocki N."/>
            <person name="Veneault-Fourrey C."/>
            <person name="LaButti K."/>
            <person name="Lindquist E.A."/>
            <person name="Lipzen A."/>
            <person name="Lundell T."/>
            <person name="Morin E."/>
            <person name="Murat C."/>
            <person name="Sun H."/>
            <person name="Tunlid A."/>
            <person name="Henrissat B."/>
            <person name="Grigoriev I.V."/>
            <person name="Hibbett D.S."/>
            <person name="Martin F."/>
            <person name="Nordberg H.P."/>
            <person name="Cantor M.N."/>
            <person name="Hua S.X."/>
        </authorList>
    </citation>
    <scope>NUCLEOTIDE SEQUENCE [LARGE SCALE GENOMIC DNA]</scope>
    <source>
        <strain evidence="5 6">Zn</strain>
    </source>
</reference>
<dbReference type="InterPro" id="IPR002018">
    <property type="entry name" value="CarbesteraseB"/>
</dbReference>
<dbReference type="OrthoDB" id="408631at2759"/>
<dbReference type="PANTHER" id="PTHR43918:SF4">
    <property type="entry name" value="CARBOXYLIC ESTER HYDROLASE"/>
    <property type="match status" value="1"/>
</dbReference>
<accession>A0A0C3HX06</accession>
<dbReference type="InParanoid" id="A0A0C3HX06"/>
<dbReference type="Gene3D" id="3.40.50.1820">
    <property type="entry name" value="alpha/beta hydrolase"/>
    <property type="match status" value="1"/>
</dbReference>
<feature type="signal peptide" evidence="3">
    <location>
        <begin position="1"/>
        <end position="22"/>
    </location>
</feature>
<evidence type="ECO:0000313" key="5">
    <source>
        <dbReference type="EMBL" id="KIN06752.1"/>
    </source>
</evidence>
<comment type="similarity">
    <text evidence="1 3">Belongs to the type-B carboxylesterase/lipase family.</text>
</comment>
<dbReference type="STRING" id="913774.A0A0C3HX06"/>
<dbReference type="EC" id="3.1.1.-" evidence="3"/>
<name>A0A0C3HX06_OIDMZ</name>
<sequence>MSLYTYLTLATALLGLIIGVNSNPLSTRSSSGPVVDLGYSKYEGTALSSGVNQYLGMRFAAPPIGNLRYRAPEEPLPTTDIESATEFRPVCLAMGTMLPNTGQAEDCLFANVWCPSLATPRSKLPVWVYIQGGGYTQNGNANYNGSTVVETSGNNIVFVNFNYRVGSWGFLASEKVRKNGNLNAGLLDQDFLLRWVRKNIEQFGGDPNHVIIHGSSAGAGSVALHLTAYGGVDRGLFIGAIGESVFFPAQPKIRELEWQFDRYVTNTGCSHSTDQLECLRALDTETLQAANVATPFPGGVSPPLFYFTPTIDGHFIQDYPYVSFGKGNFVHVPIIIGDDNDEGTFFVANASSPADVTTFFVDNYPRLTTHDTDAINAVYPLTTPLPNHNAYFPSAAAAYGESTFVCPGNFISNSYATHVSYNKVWNYRYNVQIRGFIEAGYGVPHTIESAAIFGLGNVGDNPSGDAFYGYSTYNANIVPVVMNYWISFIRSLNPNTYKYASAPQWDNFGTGSDGDKRLKLETNATAIEIIPLEQVRRCEFWRKLARTMEE</sequence>
<feature type="chain" id="PRO_5005111281" description="Carboxylic ester hydrolase" evidence="3">
    <location>
        <begin position="23"/>
        <end position="550"/>
    </location>
</feature>
<dbReference type="PROSITE" id="PS00122">
    <property type="entry name" value="CARBOXYLESTERASE_B_1"/>
    <property type="match status" value="1"/>
</dbReference>
<dbReference type="Proteomes" id="UP000054321">
    <property type="component" value="Unassembled WGS sequence"/>
</dbReference>